<evidence type="ECO:0000313" key="3">
    <source>
        <dbReference type="Proteomes" id="UP000184383"/>
    </source>
</evidence>
<sequence>MKAARAAPARPTVSPTGPAVAMGAAASEVEVPDVLLALDDEVLESEVVEEEVVEVEVAVEVEVMPEDDALTEALVDPVTEALLDGTVVKEMAPELDPGMRVLDSPVSPAGVETAGCSEVATAGCEVAAASCEVAASGWPVTTPKVLVSEAKLTAGFSYEVSGQDASMRDGQGSDGYSYHRSRRLLGNSQSREGEEEERRVHFSGDVWE</sequence>
<feature type="region of interest" description="Disordered" evidence="1">
    <location>
        <begin position="162"/>
        <end position="208"/>
    </location>
</feature>
<dbReference type="AlphaFoldDB" id="A0A1L9RKJ3"/>
<keyword evidence="3" id="KW-1185">Reference proteome</keyword>
<organism evidence="2 3">
    <name type="scientific">Aspergillus wentii DTO 134E9</name>
    <dbReference type="NCBI Taxonomy" id="1073089"/>
    <lineage>
        <taxon>Eukaryota</taxon>
        <taxon>Fungi</taxon>
        <taxon>Dikarya</taxon>
        <taxon>Ascomycota</taxon>
        <taxon>Pezizomycotina</taxon>
        <taxon>Eurotiomycetes</taxon>
        <taxon>Eurotiomycetidae</taxon>
        <taxon>Eurotiales</taxon>
        <taxon>Aspergillaceae</taxon>
        <taxon>Aspergillus</taxon>
        <taxon>Aspergillus subgen. Cremei</taxon>
    </lineage>
</organism>
<reference evidence="3" key="1">
    <citation type="journal article" date="2017" name="Genome Biol.">
        <title>Comparative genomics reveals high biological diversity and specific adaptations in the industrially and medically important fungal genus Aspergillus.</title>
        <authorList>
            <person name="de Vries R.P."/>
            <person name="Riley R."/>
            <person name="Wiebenga A."/>
            <person name="Aguilar-Osorio G."/>
            <person name="Amillis S."/>
            <person name="Uchima C.A."/>
            <person name="Anderluh G."/>
            <person name="Asadollahi M."/>
            <person name="Askin M."/>
            <person name="Barry K."/>
            <person name="Battaglia E."/>
            <person name="Bayram O."/>
            <person name="Benocci T."/>
            <person name="Braus-Stromeyer S.A."/>
            <person name="Caldana C."/>
            <person name="Canovas D."/>
            <person name="Cerqueira G.C."/>
            <person name="Chen F."/>
            <person name="Chen W."/>
            <person name="Choi C."/>
            <person name="Clum A."/>
            <person name="Dos Santos R.A."/>
            <person name="Damasio A.R."/>
            <person name="Diallinas G."/>
            <person name="Emri T."/>
            <person name="Fekete E."/>
            <person name="Flipphi M."/>
            <person name="Freyberg S."/>
            <person name="Gallo A."/>
            <person name="Gournas C."/>
            <person name="Habgood R."/>
            <person name="Hainaut M."/>
            <person name="Harispe M.L."/>
            <person name="Henrissat B."/>
            <person name="Hilden K.S."/>
            <person name="Hope R."/>
            <person name="Hossain A."/>
            <person name="Karabika E."/>
            <person name="Karaffa L."/>
            <person name="Karanyi Z."/>
            <person name="Krasevec N."/>
            <person name="Kuo A."/>
            <person name="Kusch H."/>
            <person name="LaButti K."/>
            <person name="Lagendijk E.L."/>
            <person name="Lapidus A."/>
            <person name="Levasseur A."/>
            <person name="Lindquist E."/>
            <person name="Lipzen A."/>
            <person name="Logrieco A.F."/>
            <person name="MacCabe A."/>
            <person name="Maekelae M.R."/>
            <person name="Malavazi I."/>
            <person name="Melin P."/>
            <person name="Meyer V."/>
            <person name="Mielnichuk N."/>
            <person name="Miskei M."/>
            <person name="Molnar A.P."/>
            <person name="Mule G."/>
            <person name="Ngan C.Y."/>
            <person name="Orejas M."/>
            <person name="Orosz E."/>
            <person name="Ouedraogo J.P."/>
            <person name="Overkamp K.M."/>
            <person name="Park H.-S."/>
            <person name="Perrone G."/>
            <person name="Piumi F."/>
            <person name="Punt P.J."/>
            <person name="Ram A.F."/>
            <person name="Ramon A."/>
            <person name="Rauscher S."/>
            <person name="Record E."/>
            <person name="Riano-Pachon D.M."/>
            <person name="Robert V."/>
            <person name="Roehrig J."/>
            <person name="Ruller R."/>
            <person name="Salamov A."/>
            <person name="Salih N.S."/>
            <person name="Samson R.A."/>
            <person name="Sandor E."/>
            <person name="Sanguinetti M."/>
            <person name="Schuetze T."/>
            <person name="Sepcic K."/>
            <person name="Shelest E."/>
            <person name="Sherlock G."/>
            <person name="Sophianopoulou V."/>
            <person name="Squina F.M."/>
            <person name="Sun H."/>
            <person name="Susca A."/>
            <person name="Todd R.B."/>
            <person name="Tsang A."/>
            <person name="Unkles S.E."/>
            <person name="van de Wiele N."/>
            <person name="van Rossen-Uffink D."/>
            <person name="Oliveira J.V."/>
            <person name="Vesth T.C."/>
            <person name="Visser J."/>
            <person name="Yu J.-H."/>
            <person name="Zhou M."/>
            <person name="Andersen M.R."/>
            <person name="Archer D.B."/>
            <person name="Baker S.E."/>
            <person name="Benoit I."/>
            <person name="Brakhage A.A."/>
            <person name="Braus G.H."/>
            <person name="Fischer R."/>
            <person name="Frisvad J.C."/>
            <person name="Goldman G.H."/>
            <person name="Houbraken J."/>
            <person name="Oakley B."/>
            <person name="Pocsi I."/>
            <person name="Scazzocchio C."/>
            <person name="Seiboth B."/>
            <person name="vanKuyk P.A."/>
            <person name="Wortman J."/>
            <person name="Dyer P.S."/>
            <person name="Grigoriev I.V."/>
        </authorList>
    </citation>
    <scope>NUCLEOTIDE SEQUENCE [LARGE SCALE GENOMIC DNA]</scope>
    <source>
        <strain evidence="3">DTO 134E9</strain>
    </source>
</reference>
<dbReference type="VEuPathDB" id="FungiDB:ASPWEDRAFT_28060"/>
<gene>
    <name evidence="2" type="ORF">ASPWEDRAFT_28060</name>
</gene>
<evidence type="ECO:0000313" key="2">
    <source>
        <dbReference type="EMBL" id="OJJ35423.1"/>
    </source>
</evidence>
<protein>
    <submittedName>
        <fullName evidence="2">Uncharacterized protein</fullName>
    </submittedName>
</protein>
<dbReference type="GeneID" id="63748933"/>
<dbReference type="EMBL" id="KV878212">
    <property type="protein sequence ID" value="OJJ35423.1"/>
    <property type="molecule type" value="Genomic_DNA"/>
</dbReference>
<dbReference type="RefSeq" id="XP_040689099.1">
    <property type="nucleotide sequence ID" value="XM_040833085.1"/>
</dbReference>
<evidence type="ECO:0000256" key="1">
    <source>
        <dbReference type="SAM" id="MobiDB-lite"/>
    </source>
</evidence>
<dbReference type="Proteomes" id="UP000184383">
    <property type="component" value="Unassembled WGS sequence"/>
</dbReference>
<proteinExistence type="predicted"/>
<accession>A0A1L9RKJ3</accession>
<name>A0A1L9RKJ3_ASPWE</name>